<feature type="domain" description="SHSP" evidence="3">
    <location>
        <begin position="49"/>
        <end position="159"/>
    </location>
</feature>
<dbReference type="EMBL" id="JAMWMR010000006">
    <property type="protein sequence ID" value="MCN9241189.1"/>
    <property type="molecule type" value="Genomic_DNA"/>
</dbReference>
<keyword evidence="5" id="KW-1185">Reference proteome</keyword>
<dbReference type="Gene3D" id="2.60.40.790">
    <property type="match status" value="1"/>
</dbReference>
<dbReference type="InterPro" id="IPR002068">
    <property type="entry name" value="A-crystallin/Hsp20_dom"/>
</dbReference>
<comment type="similarity">
    <text evidence="1 2">Belongs to the small heat shock protein (HSP20) family.</text>
</comment>
<name>A0ABT0ZBN8_9ACTN</name>
<reference evidence="4 5" key="1">
    <citation type="submission" date="2022-05" db="EMBL/GenBank/DDBJ databases">
        <title>Streptomyces sp. nov. RY43-2 isolated from soil of a peat swamp forest.</title>
        <authorList>
            <person name="Kanchanasin P."/>
            <person name="Tanasupawat S."/>
            <person name="Phongsopitanun W."/>
        </authorList>
    </citation>
    <scope>NUCLEOTIDE SEQUENCE [LARGE SCALE GENOMIC DNA]</scope>
    <source>
        <strain evidence="4 5">RY43-2</strain>
    </source>
</reference>
<dbReference type="RefSeq" id="WP_252424280.1">
    <property type="nucleotide sequence ID" value="NZ_JAMWMR010000006.1"/>
</dbReference>
<sequence length="159" mass="17722">MTLPAHHHHGRLLERPFPALSWGRPMTAEFDDLFERMNRFLEATTGTASAIGAWSPPADLHETDDAYVVEAELPGIAREDIDVEVGNRELRITGEYKEREREGVLRHSSRRTGHFECQALLPTEVRAEDITATLVDGVLTVTVPKAQAAKPHHIEITPG</sequence>
<dbReference type="Pfam" id="PF00011">
    <property type="entry name" value="HSP20"/>
    <property type="match status" value="1"/>
</dbReference>
<protein>
    <submittedName>
        <fullName evidence="4">Hsp20/alpha crystallin family protein</fullName>
    </submittedName>
</protein>
<evidence type="ECO:0000313" key="4">
    <source>
        <dbReference type="EMBL" id="MCN9241189.1"/>
    </source>
</evidence>
<accession>A0ABT0ZBN8</accession>
<evidence type="ECO:0000256" key="1">
    <source>
        <dbReference type="PROSITE-ProRule" id="PRU00285"/>
    </source>
</evidence>
<evidence type="ECO:0000313" key="5">
    <source>
        <dbReference type="Proteomes" id="UP001523219"/>
    </source>
</evidence>
<organism evidence="4 5">
    <name type="scientific">Streptomyces macrolidinus</name>
    <dbReference type="NCBI Taxonomy" id="2952607"/>
    <lineage>
        <taxon>Bacteria</taxon>
        <taxon>Bacillati</taxon>
        <taxon>Actinomycetota</taxon>
        <taxon>Actinomycetes</taxon>
        <taxon>Kitasatosporales</taxon>
        <taxon>Streptomycetaceae</taxon>
        <taxon>Streptomyces</taxon>
    </lineage>
</organism>
<evidence type="ECO:0000259" key="3">
    <source>
        <dbReference type="PROSITE" id="PS01031"/>
    </source>
</evidence>
<dbReference type="SUPFAM" id="SSF49764">
    <property type="entry name" value="HSP20-like chaperones"/>
    <property type="match status" value="1"/>
</dbReference>
<dbReference type="Proteomes" id="UP001523219">
    <property type="component" value="Unassembled WGS sequence"/>
</dbReference>
<comment type="caution">
    <text evidence="4">The sequence shown here is derived from an EMBL/GenBank/DDBJ whole genome shotgun (WGS) entry which is preliminary data.</text>
</comment>
<proteinExistence type="inferred from homology"/>
<gene>
    <name evidence="4" type="ORF">NGF19_10370</name>
</gene>
<dbReference type="PANTHER" id="PTHR11527">
    <property type="entry name" value="HEAT-SHOCK PROTEIN 20 FAMILY MEMBER"/>
    <property type="match status" value="1"/>
</dbReference>
<dbReference type="PROSITE" id="PS01031">
    <property type="entry name" value="SHSP"/>
    <property type="match status" value="1"/>
</dbReference>
<evidence type="ECO:0000256" key="2">
    <source>
        <dbReference type="RuleBase" id="RU003616"/>
    </source>
</evidence>
<dbReference type="InterPro" id="IPR031107">
    <property type="entry name" value="Small_HSP"/>
</dbReference>
<dbReference type="CDD" id="cd06464">
    <property type="entry name" value="ACD_sHsps-like"/>
    <property type="match status" value="1"/>
</dbReference>
<dbReference type="InterPro" id="IPR008978">
    <property type="entry name" value="HSP20-like_chaperone"/>
</dbReference>